<dbReference type="GO" id="GO:0016020">
    <property type="term" value="C:membrane"/>
    <property type="evidence" value="ECO:0007669"/>
    <property type="project" value="TreeGrafter"/>
</dbReference>
<dbReference type="InterPro" id="IPR050266">
    <property type="entry name" value="AB_hydrolase_sf"/>
</dbReference>
<dbReference type="InParanoid" id="A0A1C7NS41"/>
<dbReference type="STRING" id="101091.A0A1C7NS41"/>
<dbReference type="InterPro" id="IPR029058">
    <property type="entry name" value="AB_hydrolase_fold"/>
</dbReference>
<dbReference type="Pfam" id="PF12697">
    <property type="entry name" value="Abhydrolase_6"/>
    <property type="match status" value="1"/>
</dbReference>
<dbReference type="Gene3D" id="3.40.50.1820">
    <property type="entry name" value="alpha/beta hydrolase"/>
    <property type="match status" value="1"/>
</dbReference>
<keyword evidence="3" id="KW-1185">Reference proteome</keyword>
<comment type="caution">
    <text evidence="2">The sequence shown here is derived from an EMBL/GenBank/DDBJ whole genome shotgun (WGS) entry which is preliminary data.</text>
</comment>
<dbReference type="OrthoDB" id="94039at2759"/>
<dbReference type="EMBL" id="LUGH01000001">
    <property type="protein sequence ID" value="OBZ91933.1"/>
    <property type="molecule type" value="Genomic_DNA"/>
</dbReference>
<gene>
    <name evidence="2" type="primary">LPX1</name>
    <name evidence="2" type="ORF">A0J61_00067</name>
</gene>
<evidence type="ECO:0000259" key="1">
    <source>
        <dbReference type="Pfam" id="PF12697"/>
    </source>
</evidence>
<dbReference type="AlphaFoldDB" id="A0A1C7NS41"/>
<proteinExistence type="predicted"/>
<sequence length="355" mass="40832">MYLAPTSTHIIPVHQSTDGYKVQKLAVDKHEFKGTNSNKKIVFLFSHSNGFHKECFHPLMRHLINRLRSLEEYSQVDITFVSWDARNHGDSARLNDGTFFDKATLVVRSTSINNRNQDRWLDNALDTRQVVDQMRLKSDYDQLVLVGHSFGASSAILCEFYFPGTFDGLCVIEPVMSDTFPHGEILAKSPIITTLKRRDEWQNRDECRETLLKKKFFQNFHPEVLDLYVTYGMYDTENGTIKLKCPKTQEYASNLIPKRFVKHVFKNSLYETNTALRSLQLIKRPTHFVYGLSSNFLGRDQAHNIVELNKSKISLSFVEGGHMVPNEKPDIIVPEITKVLEKINNESKSVGQSKL</sequence>
<dbReference type="PANTHER" id="PTHR43798">
    <property type="entry name" value="MONOACYLGLYCEROL LIPASE"/>
    <property type="match status" value="1"/>
</dbReference>
<name>A0A1C7NS41_9FUNG</name>
<feature type="domain" description="AB hydrolase-1" evidence="1">
    <location>
        <begin position="44"/>
        <end position="220"/>
    </location>
</feature>
<dbReference type="SUPFAM" id="SSF53474">
    <property type="entry name" value="alpha/beta-Hydrolases"/>
    <property type="match status" value="1"/>
</dbReference>
<evidence type="ECO:0000313" key="3">
    <source>
        <dbReference type="Proteomes" id="UP000093000"/>
    </source>
</evidence>
<dbReference type="PANTHER" id="PTHR43798:SF33">
    <property type="entry name" value="HYDROLASE, PUTATIVE (AFU_ORTHOLOGUE AFUA_2G14860)-RELATED"/>
    <property type="match status" value="1"/>
</dbReference>
<dbReference type="Proteomes" id="UP000093000">
    <property type="component" value="Unassembled WGS sequence"/>
</dbReference>
<reference evidence="2 3" key="1">
    <citation type="submission" date="2016-03" db="EMBL/GenBank/DDBJ databases">
        <title>Choanephora cucurbitarum.</title>
        <authorList>
            <person name="Min B."/>
            <person name="Park H."/>
            <person name="Park J.-H."/>
            <person name="Shin H.-D."/>
            <person name="Choi I.-G."/>
        </authorList>
    </citation>
    <scope>NUCLEOTIDE SEQUENCE [LARGE SCALE GENOMIC DNA]</scope>
    <source>
        <strain evidence="2 3">KUS-F28377</strain>
    </source>
</reference>
<accession>A0A1C7NS41</accession>
<dbReference type="InterPro" id="IPR000073">
    <property type="entry name" value="AB_hydrolase_1"/>
</dbReference>
<organism evidence="2 3">
    <name type="scientific">Choanephora cucurbitarum</name>
    <dbReference type="NCBI Taxonomy" id="101091"/>
    <lineage>
        <taxon>Eukaryota</taxon>
        <taxon>Fungi</taxon>
        <taxon>Fungi incertae sedis</taxon>
        <taxon>Mucoromycota</taxon>
        <taxon>Mucoromycotina</taxon>
        <taxon>Mucoromycetes</taxon>
        <taxon>Mucorales</taxon>
        <taxon>Mucorineae</taxon>
        <taxon>Choanephoraceae</taxon>
        <taxon>Choanephoroideae</taxon>
        <taxon>Choanephora</taxon>
    </lineage>
</organism>
<protein>
    <submittedName>
        <fullName evidence="2">Peroxisomal membrane protein LPX1</fullName>
    </submittedName>
</protein>
<evidence type="ECO:0000313" key="2">
    <source>
        <dbReference type="EMBL" id="OBZ91933.1"/>
    </source>
</evidence>